<feature type="region of interest" description="Disordered" evidence="5">
    <location>
        <begin position="49"/>
        <end position="71"/>
    </location>
</feature>
<feature type="transmembrane region" description="Helical" evidence="6">
    <location>
        <begin position="216"/>
        <end position="237"/>
    </location>
</feature>
<feature type="transmembrane region" description="Helical" evidence="6">
    <location>
        <begin position="190"/>
        <end position="209"/>
    </location>
</feature>
<feature type="transmembrane region" description="Helical" evidence="6">
    <location>
        <begin position="100"/>
        <end position="120"/>
    </location>
</feature>
<accession>A0A8S1DNU7</accession>
<feature type="transmembrane region" description="Helical" evidence="6">
    <location>
        <begin position="132"/>
        <end position="152"/>
    </location>
</feature>
<feature type="transmembrane region" description="Helical" evidence="6">
    <location>
        <begin position="164"/>
        <end position="184"/>
    </location>
</feature>
<dbReference type="Proteomes" id="UP000494165">
    <property type="component" value="Unassembled WGS sequence"/>
</dbReference>
<comment type="subcellular location">
    <subcellularLocation>
        <location evidence="1">Membrane</location>
        <topology evidence="1">Multi-pass membrane protein</topology>
    </subcellularLocation>
</comment>
<organism evidence="8 9">
    <name type="scientific">Cloeon dipterum</name>
    <dbReference type="NCBI Taxonomy" id="197152"/>
    <lineage>
        <taxon>Eukaryota</taxon>
        <taxon>Metazoa</taxon>
        <taxon>Ecdysozoa</taxon>
        <taxon>Arthropoda</taxon>
        <taxon>Hexapoda</taxon>
        <taxon>Insecta</taxon>
        <taxon>Pterygota</taxon>
        <taxon>Palaeoptera</taxon>
        <taxon>Ephemeroptera</taxon>
        <taxon>Pisciforma</taxon>
        <taxon>Baetidae</taxon>
        <taxon>Cloeon</taxon>
    </lineage>
</organism>
<evidence type="ECO:0000259" key="7">
    <source>
        <dbReference type="Pfam" id="PF00892"/>
    </source>
</evidence>
<evidence type="ECO:0000256" key="5">
    <source>
        <dbReference type="SAM" id="MobiDB-lite"/>
    </source>
</evidence>
<dbReference type="Pfam" id="PF00892">
    <property type="entry name" value="EamA"/>
    <property type="match status" value="2"/>
</dbReference>
<feature type="transmembrane region" description="Helical" evidence="6">
    <location>
        <begin position="319"/>
        <end position="342"/>
    </location>
</feature>
<evidence type="ECO:0000256" key="4">
    <source>
        <dbReference type="ARBA" id="ARBA00023136"/>
    </source>
</evidence>
<feature type="transmembrane region" description="Helical" evidence="6">
    <location>
        <begin position="280"/>
        <end position="299"/>
    </location>
</feature>
<keyword evidence="4 6" id="KW-0472">Membrane</keyword>
<reference evidence="8 9" key="1">
    <citation type="submission" date="2020-04" db="EMBL/GenBank/DDBJ databases">
        <authorList>
            <person name="Alioto T."/>
            <person name="Alioto T."/>
            <person name="Gomez Garrido J."/>
        </authorList>
    </citation>
    <scope>NUCLEOTIDE SEQUENCE [LARGE SCALE GENOMIC DNA]</scope>
</reference>
<feature type="domain" description="EamA" evidence="7">
    <location>
        <begin position="101"/>
        <end position="232"/>
    </location>
</feature>
<feature type="transmembrane region" description="Helical" evidence="6">
    <location>
        <begin position="373"/>
        <end position="391"/>
    </location>
</feature>
<evidence type="ECO:0000256" key="3">
    <source>
        <dbReference type="ARBA" id="ARBA00022989"/>
    </source>
</evidence>
<dbReference type="OrthoDB" id="306876at2759"/>
<name>A0A8S1DNU7_9INSE</name>
<evidence type="ECO:0000256" key="1">
    <source>
        <dbReference type="ARBA" id="ARBA00004141"/>
    </source>
</evidence>
<dbReference type="GO" id="GO:0016020">
    <property type="term" value="C:membrane"/>
    <property type="evidence" value="ECO:0007669"/>
    <property type="project" value="UniProtKB-SubCell"/>
</dbReference>
<dbReference type="InterPro" id="IPR037185">
    <property type="entry name" value="EmrE-like"/>
</dbReference>
<proteinExistence type="predicted"/>
<dbReference type="EMBL" id="CADEPI010000283">
    <property type="protein sequence ID" value="CAB3382755.1"/>
    <property type="molecule type" value="Genomic_DNA"/>
</dbReference>
<dbReference type="SUPFAM" id="SSF103481">
    <property type="entry name" value="Multidrug resistance efflux transporter EmrE"/>
    <property type="match status" value="2"/>
</dbReference>
<feature type="domain" description="EamA" evidence="7">
    <location>
        <begin position="250"/>
        <end position="389"/>
    </location>
</feature>
<feature type="compositionally biased region" description="Polar residues" evidence="5">
    <location>
        <begin position="53"/>
        <end position="71"/>
    </location>
</feature>
<dbReference type="AlphaFoldDB" id="A0A8S1DNU7"/>
<evidence type="ECO:0000313" key="9">
    <source>
        <dbReference type="Proteomes" id="UP000494165"/>
    </source>
</evidence>
<sequence>MLSNHSSDFAAVHSGTCKKTPNGSDWIREDRKTLVQVAALHVNMGVQKATDGVSPSSTSSEQDSLKDSSQSNYSTIVDHNELNRKIKEDLGPTAVRRTNWWAILLTFLSGVCFTLSSGLVKGIELINPMELLALRAAIQIMAVAPLIACKLINPFGPPGYRILMMVQGFIGGWLLVALFIAFRRLPLGDATSIIFSSPVFVLIMSFAFLRELCGTFRVVIAITLVTGLVLITKPPFIFNLDDPSMTYDVLGYSAAVLGAFLSAVNIVVMRKCKEVHFSVMVLYLSVGSLVISLSLSFAAEGPWAAGMGGSLWSAPLVEWAYASLVGVTGLLGQVLLVIALNLESAGKVAVTRSLDIVLAFILQICYWSDVPDIMGAVGSVLICMCVIAIGIEEQIAQLVPQHWPCCVYSWVNRIACK</sequence>
<feature type="transmembrane region" description="Helical" evidence="6">
    <location>
        <begin position="349"/>
        <end position="367"/>
    </location>
</feature>
<keyword evidence="3 6" id="KW-1133">Transmembrane helix</keyword>
<dbReference type="InterPro" id="IPR000620">
    <property type="entry name" value="EamA_dom"/>
</dbReference>
<evidence type="ECO:0000313" key="8">
    <source>
        <dbReference type="EMBL" id="CAB3382755.1"/>
    </source>
</evidence>
<dbReference type="PANTHER" id="PTHR22911">
    <property type="entry name" value="ACYL-MALONYL CONDENSING ENZYME-RELATED"/>
    <property type="match status" value="1"/>
</dbReference>
<feature type="transmembrane region" description="Helical" evidence="6">
    <location>
        <begin position="249"/>
        <end position="268"/>
    </location>
</feature>
<gene>
    <name evidence="8" type="ORF">CLODIP_2_CD12534</name>
</gene>
<dbReference type="PANTHER" id="PTHR22911:SF6">
    <property type="entry name" value="SOLUTE CARRIER FAMILY 35 MEMBER G1"/>
    <property type="match status" value="1"/>
</dbReference>
<evidence type="ECO:0000256" key="2">
    <source>
        <dbReference type="ARBA" id="ARBA00022692"/>
    </source>
</evidence>
<protein>
    <recommendedName>
        <fullName evidence="7">EamA domain-containing protein</fullName>
    </recommendedName>
</protein>
<keyword evidence="2 6" id="KW-0812">Transmembrane</keyword>
<comment type="caution">
    <text evidence="8">The sequence shown here is derived from an EMBL/GenBank/DDBJ whole genome shotgun (WGS) entry which is preliminary data.</text>
</comment>
<evidence type="ECO:0000256" key="6">
    <source>
        <dbReference type="SAM" id="Phobius"/>
    </source>
</evidence>
<keyword evidence="9" id="KW-1185">Reference proteome</keyword>